<organism evidence="1 2">
    <name type="scientific">Candidatus Ornithocaccomicrobium faecavium</name>
    <dbReference type="NCBI Taxonomy" id="2840890"/>
    <lineage>
        <taxon>Bacteria</taxon>
        <taxon>Bacillati</taxon>
        <taxon>Bacillota</taxon>
        <taxon>Clostridia</taxon>
        <taxon>Candidatus Ornithocaccomicrobium</taxon>
    </lineage>
</organism>
<name>A0A9D1TC87_9FIRM</name>
<dbReference type="Proteomes" id="UP000886884">
    <property type="component" value="Unassembled WGS sequence"/>
</dbReference>
<gene>
    <name evidence="1" type="ORF">IAA64_04885</name>
</gene>
<sequence>MTEAEYLSVALSLGMGRREALLSPVGLVMEIAQLRAAANKKALEGVRTHGRAHD</sequence>
<protein>
    <submittedName>
        <fullName evidence="1">Uncharacterized protein</fullName>
    </submittedName>
</protein>
<evidence type="ECO:0000313" key="2">
    <source>
        <dbReference type="Proteomes" id="UP000886884"/>
    </source>
</evidence>
<comment type="caution">
    <text evidence="1">The sequence shown here is derived from an EMBL/GenBank/DDBJ whole genome shotgun (WGS) entry which is preliminary data.</text>
</comment>
<evidence type="ECO:0000313" key="1">
    <source>
        <dbReference type="EMBL" id="HIV27280.1"/>
    </source>
</evidence>
<dbReference type="EMBL" id="DVOT01000086">
    <property type="protein sequence ID" value="HIV27280.1"/>
    <property type="molecule type" value="Genomic_DNA"/>
</dbReference>
<reference evidence="1" key="2">
    <citation type="journal article" date="2021" name="PeerJ">
        <title>Extensive microbial diversity within the chicken gut microbiome revealed by metagenomics and culture.</title>
        <authorList>
            <person name="Gilroy R."/>
            <person name="Ravi A."/>
            <person name="Getino M."/>
            <person name="Pursley I."/>
            <person name="Horton D.L."/>
            <person name="Alikhan N.F."/>
            <person name="Baker D."/>
            <person name="Gharbi K."/>
            <person name="Hall N."/>
            <person name="Watson M."/>
            <person name="Adriaenssens E.M."/>
            <person name="Foster-Nyarko E."/>
            <person name="Jarju S."/>
            <person name="Secka A."/>
            <person name="Antonio M."/>
            <person name="Oren A."/>
            <person name="Chaudhuri R.R."/>
            <person name="La Ragione R."/>
            <person name="Hildebrand F."/>
            <person name="Pallen M.J."/>
        </authorList>
    </citation>
    <scope>NUCLEOTIDE SEQUENCE</scope>
    <source>
        <strain evidence="1">CHK183-6373</strain>
    </source>
</reference>
<accession>A0A9D1TC87</accession>
<proteinExistence type="predicted"/>
<reference evidence="1" key="1">
    <citation type="submission" date="2020-10" db="EMBL/GenBank/DDBJ databases">
        <authorList>
            <person name="Gilroy R."/>
        </authorList>
    </citation>
    <scope>NUCLEOTIDE SEQUENCE</scope>
    <source>
        <strain evidence="1">CHK183-6373</strain>
    </source>
</reference>
<dbReference type="AlphaFoldDB" id="A0A9D1TC87"/>